<organism evidence="1 2">
    <name type="scientific">Linum tenue</name>
    <dbReference type="NCBI Taxonomy" id="586396"/>
    <lineage>
        <taxon>Eukaryota</taxon>
        <taxon>Viridiplantae</taxon>
        <taxon>Streptophyta</taxon>
        <taxon>Embryophyta</taxon>
        <taxon>Tracheophyta</taxon>
        <taxon>Spermatophyta</taxon>
        <taxon>Magnoliopsida</taxon>
        <taxon>eudicotyledons</taxon>
        <taxon>Gunneridae</taxon>
        <taxon>Pentapetalae</taxon>
        <taxon>rosids</taxon>
        <taxon>fabids</taxon>
        <taxon>Malpighiales</taxon>
        <taxon>Linaceae</taxon>
        <taxon>Linum</taxon>
    </lineage>
</organism>
<protein>
    <recommendedName>
        <fullName evidence="3">LisH domain-containing protein</fullName>
    </recommendedName>
</protein>
<dbReference type="Proteomes" id="UP001154282">
    <property type="component" value="Unassembled WGS sequence"/>
</dbReference>
<proteinExistence type="predicted"/>
<dbReference type="PANTHER" id="PTHR44376:SF8">
    <property type="entry name" value="TRANSCRIPTIONAL COREPRESSOR LEUNIG-LIKE"/>
    <property type="match status" value="1"/>
</dbReference>
<accession>A0AAV0JFD0</accession>
<evidence type="ECO:0000313" key="1">
    <source>
        <dbReference type="EMBL" id="CAI0407504.1"/>
    </source>
</evidence>
<keyword evidence="2" id="KW-1185">Reference proteome</keyword>
<dbReference type="AlphaFoldDB" id="A0AAV0JFD0"/>
<dbReference type="InterPro" id="IPR006594">
    <property type="entry name" value="LisH"/>
</dbReference>
<dbReference type="InterPro" id="IPR044716">
    <property type="entry name" value="LEUNIG-like"/>
</dbReference>
<dbReference type="PANTHER" id="PTHR44376">
    <property type="entry name" value="TRANSCRIPTIONAL REGULATOR OF FILAMENTOUS GROWTH FLO8"/>
    <property type="match status" value="1"/>
</dbReference>
<dbReference type="GO" id="GO:0003714">
    <property type="term" value="F:transcription corepressor activity"/>
    <property type="evidence" value="ECO:0007669"/>
    <property type="project" value="InterPro"/>
</dbReference>
<gene>
    <name evidence="1" type="ORF">LITE_LOCUS13590</name>
</gene>
<name>A0AAV0JFD0_9ROSI</name>
<sequence length="174" mass="20110">MAENRRDAQKMFDKYLLDYMVKRNMHETAAHFRVESNVPQAEVHTDTEEGFLHEWWTILHDMMTSREGMSREVPPPPPPMFNVPTHQLMTQDELRRMQITQAVFATNQQQRLLPTTMQLRGVVGGTSLVSGMPATAGQMPIRPTSHPQEYGRMFNERQQLHNLNRPPVGNMLSN</sequence>
<evidence type="ECO:0008006" key="3">
    <source>
        <dbReference type="Google" id="ProtNLM"/>
    </source>
</evidence>
<comment type="caution">
    <text evidence="1">The sequence shown here is derived from an EMBL/GenBank/DDBJ whole genome shotgun (WGS) entry which is preliminary data.</text>
</comment>
<dbReference type="PROSITE" id="PS50896">
    <property type="entry name" value="LISH"/>
    <property type="match status" value="1"/>
</dbReference>
<evidence type="ECO:0000313" key="2">
    <source>
        <dbReference type="Proteomes" id="UP001154282"/>
    </source>
</evidence>
<feature type="non-terminal residue" evidence="1">
    <location>
        <position position="174"/>
    </location>
</feature>
<reference evidence="1" key="1">
    <citation type="submission" date="2022-08" db="EMBL/GenBank/DDBJ databases">
        <authorList>
            <person name="Gutierrez-Valencia J."/>
        </authorList>
    </citation>
    <scope>NUCLEOTIDE SEQUENCE</scope>
</reference>
<dbReference type="EMBL" id="CAMGYJ010000004">
    <property type="protein sequence ID" value="CAI0407504.1"/>
    <property type="molecule type" value="Genomic_DNA"/>
</dbReference>